<feature type="domain" description="GCVT N-terminal" evidence="9">
    <location>
        <begin position="8"/>
        <end position="272"/>
    </location>
</feature>
<dbReference type="GO" id="GO:0005960">
    <property type="term" value="C:glycine cleavage complex"/>
    <property type="evidence" value="ECO:0007669"/>
    <property type="project" value="InterPro"/>
</dbReference>
<comment type="function">
    <text evidence="7">The glycine cleavage system catalyzes the degradation of glycine.</text>
</comment>
<dbReference type="FunFam" id="2.40.30.110:FF:000003">
    <property type="entry name" value="Aminomethyltransferase"/>
    <property type="match status" value="1"/>
</dbReference>
<dbReference type="PANTHER" id="PTHR43757:SF2">
    <property type="entry name" value="AMINOMETHYLTRANSFERASE, MITOCHONDRIAL"/>
    <property type="match status" value="1"/>
</dbReference>
<dbReference type="NCBIfam" id="NF001567">
    <property type="entry name" value="PRK00389.1"/>
    <property type="match status" value="1"/>
</dbReference>
<evidence type="ECO:0000256" key="4">
    <source>
        <dbReference type="ARBA" id="ARBA00022679"/>
    </source>
</evidence>
<dbReference type="Pfam" id="PF01571">
    <property type="entry name" value="GCV_T"/>
    <property type="match status" value="1"/>
</dbReference>
<dbReference type="EMBL" id="FNTV01000001">
    <property type="protein sequence ID" value="SED80343.1"/>
    <property type="molecule type" value="Genomic_DNA"/>
</dbReference>
<dbReference type="InterPro" id="IPR013977">
    <property type="entry name" value="GcvT_C"/>
</dbReference>
<evidence type="ECO:0000256" key="8">
    <source>
        <dbReference type="PIRSR" id="PIRSR006487-1"/>
    </source>
</evidence>
<dbReference type="GO" id="GO:0032259">
    <property type="term" value="P:methylation"/>
    <property type="evidence" value="ECO:0007669"/>
    <property type="project" value="UniProtKB-KW"/>
</dbReference>
<dbReference type="Gene3D" id="3.30.1360.120">
    <property type="entry name" value="Probable tRNA modification gtpase trme, domain 1"/>
    <property type="match status" value="1"/>
</dbReference>
<keyword evidence="3 7" id="KW-0032">Aminotransferase</keyword>
<dbReference type="FunFam" id="3.30.70.1400:FF:000001">
    <property type="entry name" value="Aminomethyltransferase"/>
    <property type="match status" value="1"/>
</dbReference>
<evidence type="ECO:0000256" key="3">
    <source>
        <dbReference type="ARBA" id="ARBA00022576"/>
    </source>
</evidence>
<comment type="catalytic activity">
    <reaction evidence="6 7">
        <text>N(6)-[(R)-S(8)-aminomethyldihydrolipoyl]-L-lysyl-[protein] + (6S)-5,6,7,8-tetrahydrofolate = N(6)-[(R)-dihydrolipoyl]-L-lysyl-[protein] + (6R)-5,10-methylene-5,6,7,8-tetrahydrofolate + NH4(+)</text>
        <dbReference type="Rhea" id="RHEA:16945"/>
        <dbReference type="Rhea" id="RHEA-COMP:10475"/>
        <dbReference type="Rhea" id="RHEA-COMP:10492"/>
        <dbReference type="ChEBI" id="CHEBI:15636"/>
        <dbReference type="ChEBI" id="CHEBI:28938"/>
        <dbReference type="ChEBI" id="CHEBI:57453"/>
        <dbReference type="ChEBI" id="CHEBI:83100"/>
        <dbReference type="ChEBI" id="CHEBI:83143"/>
        <dbReference type="EC" id="2.1.2.10"/>
    </reaction>
</comment>
<dbReference type="GO" id="GO:0004047">
    <property type="term" value="F:aminomethyltransferase activity"/>
    <property type="evidence" value="ECO:0007669"/>
    <property type="project" value="UniProtKB-UniRule"/>
</dbReference>
<accession>A0A1H5DN92</accession>
<dbReference type="PANTHER" id="PTHR43757">
    <property type="entry name" value="AMINOMETHYLTRANSFERASE"/>
    <property type="match status" value="1"/>
</dbReference>
<dbReference type="RefSeq" id="WP_074709459.1">
    <property type="nucleotide sequence ID" value="NZ_FNTV01000001.1"/>
</dbReference>
<evidence type="ECO:0000259" key="9">
    <source>
        <dbReference type="Pfam" id="PF01571"/>
    </source>
</evidence>
<dbReference type="GO" id="GO:0019464">
    <property type="term" value="P:glycine decarboxylation via glycine cleavage system"/>
    <property type="evidence" value="ECO:0007669"/>
    <property type="project" value="UniProtKB-UniRule"/>
</dbReference>
<comment type="subunit">
    <text evidence="7">The glycine cleavage system is composed of four proteins: P, T, L and H.</text>
</comment>
<evidence type="ECO:0000259" key="10">
    <source>
        <dbReference type="Pfam" id="PF08669"/>
    </source>
</evidence>
<evidence type="ECO:0000256" key="7">
    <source>
        <dbReference type="HAMAP-Rule" id="MF_00259"/>
    </source>
</evidence>
<dbReference type="EC" id="2.1.2.10" evidence="2 7"/>
<dbReference type="Gene3D" id="3.30.70.1400">
    <property type="entry name" value="Aminomethyltransferase beta-barrel domains"/>
    <property type="match status" value="1"/>
</dbReference>
<dbReference type="InterPro" id="IPR006223">
    <property type="entry name" value="GcvT"/>
</dbReference>
<dbReference type="Proteomes" id="UP000182725">
    <property type="component" value="Unassembled WGS sequence"/>
</dbReference>
<organism evidence="11 12">
    <name type="scientific">Arthrobacter alpinus</name>
    <dbReference type="NCBI Taxonomy" id="656366"/>
    <lineage>
        <taxon>Bacteria</taxon>
        <taxon>Bacillati</taxon>
        <taxon>Actinomycetota</taxon>
        <taxon>Actinomycetes</taxon>
        <taxon>Micrococcales</taxon>
        <taxon>Micrococcaceae</taxon>
        <taxon>Arthrobacter</taxon>
    </lineage>
</organism>
<evidence type="ECO:0000256" key="2">
    <source>
        <dbReference type="ARBA" id="ARBA00012616"/>
    </source>
</evidence>
<dbReference type="AlphaFoldDB" id="A0A1H5DN92"/>
<dbReference type="InterPro" id="IPR006222">
    <property type="entry name" value="GCVT_N"/>
</dbReference>
<evidence type="ECO:0000256" key="6">
    <source>
        <dbReference type="ARBA" id="ARBA00047665"/>
    </source>
</evidence>
<gene>
    <name evidence="7" type="primary">gcvT</name>
    <name evidence="11" type="ORF">SAMN04489740_0023</name>
</gene>
<dbReference type="NCBIfam" id="TIGR00528">
    <property type="entry name" value="gcvT"/>
    <property type="match status" value="1"/>
</dbReference>
<dbReference type="HAMAP" id="MF_00259">
    <property type="entry name" value="GcvT"/>
    <property type="match status" value="1"/>
</dbReference>
<keyword evidence="11" id="KW-0489">Methyltransferase</keyword>
<dbReference type="GO" id="GO:0008483">
    <property type="term" value="F:transaminase activity"/>
    <property type="evidence" value="ECO:0007669"/>
    <property type="project" value="UniProtKB-KW"/>
</dbReference>
<evidence type="ECO:0000313" key="11">
    <source>
        <dbReference type="EMBL" id="SED80343.1"/>
    </source>
</evidence>
<dbReference type="InterPro" id="IPR027266">
    <property type="entry name" value="TrmE/GcvT-like"/>
</dbReference>
<proteinExistence type="inferred from homology"/>
<dbReference type="Pfam" id="PF08669">
    <property type="entry name" value="GCV_T_C"/>
    <property type="match status" value="1"/>
</dbReference>
<keyword evidence="4 7" id="KW-0808">Transferase</keyword>
<dbReference type="GO" id="GO:0008168">
    <property type="term" value="F:methyltransferase activity"/>
    <property type="evidence" value="ECO:0007669"/>
    <property type="project" value="UniProtKB-KW"/>
</dbReference>
<feature type="domain" description="Aminomethyltransferase C-terminal" evidence="10">
    <location>
        <begin position="296"/>
        <end position="374"/>
    </location>
</feature>
<evidence type="ECO:0000256" key="5">
    <source>
        <dbReference type="ARBA" id="ARBA00031395"/>
    </source>
</evidence>
<evidence type="ECO:0000313" key="12">
    <source>
        <dbReference type="Proteomes" id="UP000182725"/>
    </source>
</evidence>
<dbReference type="SUPFAM" id="SSF103025">
    <property type="entry name" value="Folate-binding domain"/>
    <property type="match status" value="1"/>
</dbReference>
<reference evidence="11 12" key="1">
    <citation type="submission" date="2016-10" db="EMBL/GenBank/DDBJ databases">
        <authorList>
            <person name="de Groot N.N."/>
        </authorList>
    </citation>
    <scope>NUCLEOTIDE SEQUENCE [LARGE SCALE GENOMIC DNA]</scope>
    <source>
        <strain evidence="11 12">DSM 22274</strain>
    </source>
</reference>
<dbReference type="InterPro" id="IPR029043">
    <property type="entry name" value="GcvT/YgfZ_C"/>
</dbReference>
<dbReference type="InterPro" id="IPR028896">
    <property type="entry name" value="GcvT/YgfZ/DmdA"/>
</dbReference>
<comment type="similarity">
    <text evidence="1 7">Belongs to the GcvT family.</text>
</comment>
<dbReference type="GO" id="GO:0005829">
    <property type="term" value="C:cytosol"/>
    <property type="evidence" value="ECO:0007669"/>
    <property type="project" value="TreeGrafter"/>
</dbReference>
<evidence type="ECO:0000256" key="1">
    <source>
        <dbReference type="ARBA" id="ARBA00008609"/>
    </source>
</evidence>
<protein>
    <recommendedName>
        <fullName evidence="2 7">Aminomethyltransferase</fullName>
        <ecNumber evidence="2 7">2.1.2.10</ecNumber>
    </recommendedName>
    <alternativeName>
        <fullName evidence="5 7">Glycine cleavage system T protein</fullName>
    </alternativeName>
</protein>
<dbReference type="Gene3D" id="4.10.1250.10">
    <property type="entry name" value="Aminomethyltransferase fragment"/>
    <property type="match status" value="1"/>
</dbReference>
<sequence length="377" mass="39385">MTENHTALYGEHQKAGASFTDFGGWQMPLKYSSELAEHHAVRTAAGLFDLSHMGEVWVSGPDAAAFLDYALAGKLSAVAVGKAKYSLICNADGGIIDDLISYRRSDELYLVVPNAGNAATVAGLLAERAAGFDVQVQDVSAQTSLIAVQGPNAEAILLTLVPADQHSLVTELKYYAAVEVGITVGGTVQELLLARTGYTGEDGFEIYLPNDDAAALWQALLANGQDQGLIPAGLASRDSLRLEAGMPLYGNELSVGGHAYSAGLGPVVSLAKESDFVGKAALAAIKEAGDGVSTGRKLVGLKGAGRRAARGHYPVLKDGVTIGEVTSGQPSPTLGYPVAMAYVDVAHAEVGTQLDVDLRGKAEPFEVVALPFYKRQK</sequence>
<dbReference type="PIRSF" id="PIRSF006487">
    <property type="entry name" value="GcvT"/>
    <property type="match status" value="1"/>
</dbReference>
<dbReference type="Gene3D" id="2.40.30.110">
    <property type="entry name" value="Aminomethyltransferase beta-barrel domains"/>
    <property type="match status" value="1"/>
</dbReference>
<name>A0A1H5DN92_9MICC</name>
<feature type="binding site" evidence="8">
    <location>
        <position position="205"/>
    </location>
    <ligand>
        <name>substrate</name>
    </ligand>
</feature>
<dbReference type="SUPFAM" id="SSF101790">
    <property type="entry name" value="Aminomethyltransferase beta-barrel domain"/>
    <property type="match status" value="1"/>
</dbReference>
<dbReference type="InterPro" id="IPR022903">
    <property type="entry name" value="GcvT_bac"/>
</dbReference>